<dbReference type="SFLD" id="SFLDG01129">
    <property type="entry name" value="C1.5:_HAD__Beta-PGM__Phosphata"/>
    <property type="match status" value="1"/>
</dbReference>
<dbReference type="InterPro" id="IPR023198">
    <property type="entry name" value="PGP-like_dom2"/>
</dbReference>
<dbReference type="InterPro" id="IPR006439">
    <property type="entry name" value="HAD-SF_hydro_IA"/>
</dbReference>
<dbReference type="PRINTS" id="PR00413">
    <property type="entry name" value="HADHALOGNASE"/>
</dbReference>
<evidence type="ECO:0000256" key="1">
    <source>
        <dbReference type="ARBA" id="ARBA00008106"/>
    </source>
</evidence>
<dbReference type="NCBIfam" id="TIGR01493">
    <property type="entry name" value="HAD-SF-IA-v2"/>
    <property type="match status" value="1"/>
</dbReference>
<dbReference type="SUPFAM" id="SSF56784">
    <property type="entry name" value="HAD-like"/>
    <property type="match status" value="1"/>
</dbReference>
<evidence type="ECO:0000256" key="3">
    <source>
        <dbReference type="RuleBase" id="RU368077"/>
    </source>
</evidence>
<dbReference type="InterPro" id="IPR006328">
    <property type="entry name" value="2-HAD"/>
</dbReference>
<dbReference type="Pfam" id="PF00702">
    <property type="entry name" value="Hydrolase"/>
    <property type="match status" value="1"/>
</dbReference>
<dbReference type="Gene3D" id="1.10.150.240">
    <property type="entry name" value="Putative phosphatase, domain 2"/>
    <property type="match status" value="1"/>
</dbReference>
<dbReference type="EMBL" id="APMQ01000024">
    <property type="protein sequence ID" value="ENZ74993.1"/>
    <property type="molecule type" value="Genomic_DNA"/>
</dbReference>
<protein>
    <recommendedName>
        <fullName evidence="3">(S)-2-haloacid dehalogenase</fullName>
        <ecNumber evidence="3">3.8.1.2</ecNumber>
    </recommendedName>
    <alternativeName>
        <fullName evidence="3">2-haloalkanoic acid dehalogenase</fullName>
    </alternativeName>
    <alternativeName>
        <fullName evidence="3">Halocarboxylic acid halidohydrolase</fullName>
    </alternativeName>
    <alternativeName>
        <fullName evidence="3">L-2-haloacid dehalogenase</fullName>
    </alternativeName>
</protein>
<comment type="caution">
    <text evidence="4">The sequence shown here is derived from an EMBL/GenBank/DDBJ whole genome shotgun (WGS) entry which is preliminary data.</text>
</comment>
<evidence type="ECO:0000313" key="5">
    <source>
        <dbReference type="Proteomes" id="UP000013280"/>
    </source>
</evidence>
<evidence type="ECO:0000313" key="4">
    <source>
        <dbReference type="EMBL" id="ENZ74993.1"/>
    </source>
</evidence>
<dbReference type="RefSeq" id="WP_004636355.1">
    <property type="nucleotide sequence ID" value="NZ_APMQ01000024.1"/>
</dbReference>
<name>R0DN10_RALPI</name>
<evidence type="ECO:0000256" key="2">
    <source>
        <dbReference type="ARBA" id="ARBA00022801"/>
    </source>
</evidence>
<dbReference type="CDD" id="cd02588">
    <property type="entry name" value="HAD_L2-DEX"/>
    <property type="match status" value="1"/>
</dbReference>
<dbReference type="InterPro" id="IPR023214">
    <property type="entry name" value="HAD_sf"/>
</dbReference>
<dbReference type="GO" id="GO:0018784">
    <property type="term" value="F:(S)-2-haloacid dehalogenase activity"/>
    <property type="evidence" value="ECO:0007669"/>
    <property type="project" value="UniProtKB-UniRule"/>
</dbReference>
<keyword evidence="2 3" id="KW-0378">Hydrolase</keyword>
<dbReference type="PANTHER" id="PTHR43316">
    <property type="entry name" value="HYDROLASE, HALOACID DELAHOGENASE-RELATED"/>
    <property type="match status" value="1"/>
</dbReference>
<dbReference type="SFLD" id="SFLDS00003">
    <property type="entry name" value="Haloacid_Dehalogenase"/>
    <property type="match status" value="1"/>
</dbReference>
<dbReference type="NCBIfam" id="TIGR01428">
    <property type="entry name" value="HAD_type_II"/>
    <property type="match status" value="1"/>
</dbReference>
<dbReference type="InterPro" id="IPR036412">
    <property type="entry name" value="HAD-like_sf"/>
</dbReference>
<dbReference type="EC" id="3.8.1.2" evidence="3"/>
<comment type="function">
    <text evidence="3">Catalyzes the hydrolytic dehalogenation of small (S)-2-haloalkanoic acids to yield the corresponding (R)-2-hydroxyalkanoic acids.</text>
</comment>
<dbReference type="Proteomes" id="UP000013280">
    <property type="component" value="Unassembled WGS sequence"/>
</dbReference>
<accession>R0DN10</accession>
<dbReference type="InterPro" id="IPR051540">
    <property type="entry name" value="S-2-haloacid_dehalogenase"/>
</dbReference>
<dbReference type="PANTHER" id="PTHR43316:SF3">
    <property type="entry name" value="HALOACID DEHALOGENASE, TYPE II (AFU_ORTHOLOGUE AFUA_2G07750)-RELATED"/>
    <property type="match status" value="1"/>
</dbReference>
<gene>
    <name evidence="4" type="ORF">OR214_05040</name>
</gene>
<organism evidence="4 5">
    <name type="scientific">Ralstonia pickettii OR214</name>
    <dbReference type="NCBI Taxonomy" id="1264675"/>
    <lineage>
        <taxon>Bacteria</taxon>
        <taxon>Pseudomonadati</taxon>
        <taxon>Pseudomonadota</taxon>
        <taxon>Betaproteobacteria</taxon>
        <taxon>Burkholderiales</taxon>
        <taxon>Burkholderiaceae</taxon>
        <taxon>Ralstonia</taxon>
    </lineage>
</organism>
<comment type="catalytic activity">
    <reaction evidence="3">
        <text>an (S)-2-haloacid + H2O = a (2R)-2-hydroxycarboxylate + a halide anion + H(+)</text>
        <dbReference type="Rhea" id="RHEA:11192"/>
        <dbReference type="ChEBI" id="CHEBI:15377"/>
        <dbReference type="ChEBI" id="CHEBI:15378"/>
        <dbReference type="ChEBI" id="CHEBI:16042"/>
        <dbReference type="ChEBI" id="CHEBI:58314"/>
        <dbReference type="ChEBI" id="CHEBI:137405"/>
        <dbReference type="EC" id="3.8.1.2"/>
    </reaction>
</comment>
<proteinExistence type="inferred from homology"/>
<reference evidence="4 5" key="1">
    <citation type="journal article" date="2013" name="Genome Announc.">
        <title>Draft Genome Sequence for Ralstonia sp. Strain OR214, a Bacterium with Potential for Bioremediation.</title>
        <authorList>
            <person name="Utturkar S.M."/>
            <person name="Bollmann A."/>
            <person name="Brzoska R.M."/>
            <person name="Klingeman D.M."/>
            <person name="Epstein S.E."/>
            <person name="Palumbo A.V."/>
            <person name="Brown S.D."/>
        </authorList>
    </citation>
    <scope>NUCLEOTIDE SEQUENCE [LARGE SCALE GENOMIC DNA]</scope>
    <source>
        <strain evidence="4 5">OR214</strain>
    </source>
</reference>
<dbReference type="Gene3D" id="3.40.50.1000">
    <property type="entry name" value="HAD superfamily/HAD-like"/>
    <property type="match status" value="1"/>
</dbReference>
<comment type="similarity">
    <text evidence="1 3">Belongs to the HAD-like hydrolase superfamily. S-2-haloalkanoic acid dehalogenase family.</text>
</comment>
<sequence length="220" mass="24024">MIVFDVNETLLDIEILNPFFERTFGDARVMRQWFSELILYSQALTLSGNYAPFGQLVVAVLKMVAQIKNVSLTENDLNDFKDHMARLPAHKDAAPALEILKSSGFRLVTLTNSAPEAGQTVLQKAGLSHYFEKQFSVDAVKRFKPAPETYNSVASALGADVGSLRLVAAHTWDTLGAMAAGWKAALLTRPGNAPLPVGGQPDVVEKDLLAIARRITSIDR</sequence>
<dbReference type="AlphaFoldDB" id="R0DN10"/>